<name>A0ABM9X0K6_9RHOB</name>
<evidence type="ECO:0000313" key="1">
    <source>
        <dbReference type="EMBL" id="EDQ02950.1"/>
    </source>
</evidence>
<proteinExistence type="predicted"/>
<dbReference type="EMBL" id="ABID01000068">
    <property type="protein sequence ID" value="EDQ02950.1"/>
    <property type="molecule type" value="Genomic_DNA"/>
</dbReference>
<accession>A0ABM9X0K6</accession>
<reference evidence="1 2" key="1">
    <citation type="submission" date="2007-11" db="EMBL/GenBank/DDBJ databases">
        <authorList>
            <person name="Wagner-Dobler I."/>
            <person name="Ferriera S."/>
            <person name="Johnson J."/>
            <person name="Kravitz S."/>
            <person name="Beeson K."/>
            <person name="Sutton G."/>
            <person name="Rogers Y.-H."/>
            <person name="Friedman R."/>
            <person name="Frazier M."/>
            <person name="Venter J.C."/>
        </authorList>
    </citation>
    <scope>NUCLEOTIDE SEQUENCE [LARGE SCALE GENOMIC DNA]</scope>
    <source>
        <strain evidence="1 2">HEL-45</strain>
    </source>
</reference>
<comment type="caution">
    <text evidence="1">The sequence shown here is derived from an EMBL/GenBank/DDBJ whole genome shotgun (WGS) entry which is preliminary data.</text>
</comment>
<dbReference type="Proteomes" id="UP000003257">
    <property type="component" value="Unassembled WGS sequence"/>
</dbReference>
<feature type="non-terminal residue" evidence="1">
    <location>
        <position position="1"/>
    </location>
</feature>
<gene>
    <name evidence="1" type="ORF">OIHEL45_19741</name>
</gene>
<sequence>QYMCHVVLADTVDTAHGKAGCATNNGKGHLFRSGNDVRL</sequence>
<keyword evidence="2" id="KW-1185">Reference proteome</keyword>
<organism evidence="1 2">
    <name type="scientific">Sulfitobacter indolifex HEL-45</name>
    <dbReference type="NCBI Taxonomy" id="391624"/>
    <lineage>
        <taxon>Bacteria</taxon>
        <taxon>Pseudomonadati</taxon>
        <taxon>Pseudomonadota</taxon>
        <taxon>Alphaproteobacteria</taxon>
        <taxon>Rhodobacterales</taxon>
        <taxon>Roseobacteraceae</taxon>
        <taxon>Sulfitobacter</taxon>
    </lineage>
</organism>
<protein>
    <submittedName>
        <fullName evidence="1">Uncharacterized protein</fullName>
    </submittedName>
</protein>
<evidence type="ECO:0000313" key="2">
    <source>
        <dbReference type="Proteomes" id="UP000003257"/>
    </source>
</evidence>